<keyword evidence="3" id="KW-1185">Reference proteome</keyword>
<evidence type="ECO:0000313" key="3">
    <source>
        <dbReference type="Proteomes" id="UP000028006"/>
    </source>
</evidence>
<dbReference type="SUPFAM" id="SSF52980">
    <property type="entry name" value="Restriction endonuclease-like"/>
    <property type="match status" value="1"/>
</dbReference>
<dbReference type="eggNOG" id="COG4636">
    <property type="taxonomic scope" value="Bacteria"/>
</dbReference>
<dbReference type="AlphaFoldDB" id="A0A081N1M9"/>
<dbReference type="PANTHER" id="PTHR36558:SF1">
    <property type="entry name" value="RESTRICTION ENDONUCLEASE DOMAIN-CONTAINING PROTEIN-RELATED"/>
    <property type="match status" value="1"/>
</dbReference>
<evidence type="ECO:0000313" key="2">
    <source>
        <dbReference type="EMBL" id="KEQ12352.1"/>
    </source>
</evidence>
<dbReference type="PANTHER" id="PTHR36558">
    <property type="entry name" value="GLR1098 PROTEIN"/>
    <property type="match status" value="1"/>
</dbReference>
<protein>
    <recommendedName>
        <fullName evidence="1">Putative restriction endonuclease domain-containing protein</fullName>
    </recommendedName>
</protein>
<sequence length="190" mass="21524">MALAQPLEFIDPDTYMTMEKQSDIKHEYVNGLITAMAGASRRHNLLTLTIASLLRNHLRGTGCQTFASDMKVNASHKGNTVFYYPDVMVSCNRANQDAFVENHPQIIIEVLSPSTEARDRMEKLAAYTSIPGLKEYVLVHQDKIAIDLYQNTGHGWEVIRFTHEQEHIHFLSIDFTATLQEIYEDVAGVL</sequence>
<dbReference type="Pfam" id="PF05685">
    <property type="entry name" value="Uma2"/>
    <property type="match status" value="1"/>
</dbReference>
<feature type="domain" description="Putative restriction endonuclease" evidence="1">
    <location>
        <begin position="13"/>
        <end position="168"/>
    </location>
</feature>
<name>A0A081N1M9_9GAMM</name>
<organism evidence="2 3">
    <name type="scientific">Endozoicomonas montiporae</name>
    <dbReference type="NCBI Taxonomy" id="1027273"/>
    <lineage>
        <taxon>Bacteria</taxon>
        <taxon>Pseudomonadati</taxon>
        <taxon>Pseudomonadota</taxon>
        <taxon>Gammaproteobacteria</taxon>
        <taxon>Oceanospirillales</taxon>
        <taxon>Endozoicomonadaceae</taxon>
        <taxon>Endozoicomonas</taxon>
    </lineage>
</organism>
<gene>
    <name evidence="2" type="ORF">GZ77_17525</name>
</gene>
<dbReference type="EMBL" id="JOKG01000004">
    <property type="protein sequence ID" value="KEQ12352.1"/>
    <property type="molecule type" value="Genomic_DNA"/>
</dbReference>
<evidence type="ECO:0000259" key="1">
    <source>
        <dbReference type="Pfam" id="PF05685"/>
    </source>
</evidence>
<accession>A0A081N1M9</accession>
<dbReference type="InterPro" id="IPR012296">
    <property type="entry name" value="Nuclease_put_TT1808"/>
</dbReference>
<proteinExistence type="predicted"/>
<comment type="caution">
    <text evidence="2">The sequence shown here is derived from an EMBL/GenBank/DDBJ whole genome shotgun (WGS) entry which is preliminary data.</text>
</comment>
<reference evidence="2 3" key="1">
    <citation type="submission" date="2014-06" db="EMBL/GenBank/DDBJ databases">
        <title>Whole Genome Sequences of Three Symbiotic Endozoicomonas Bacteria.</title>
        <authorList>
            <person name="Neave M.J."/>
            <person name="Apprill A."/>
            <person name="Voolstra C.R."/>
        </authorList>
    </citation>
    <scope>NUCLEOTIDE SEQUENCE [LARGE SCALE GENOMIC DNA]</scope>
    <source>
        <strain evidence="2 3">LMG 24815</strain>
    </source>
</reference>
<dbReference type="Gene3D" id="3.90.1570.10">
    <property type="entry name" value="tt1808, chain A"/>
    <property type="match status" value="1"/>
</dbReference>
<dbReference type="CDD" id="cd06260">
    <property type="entry name" value="DUF820-like"/>
    <property type="match status" value="1"/>
</dbReference>
<dbReference type="Proteomes" id="UP000028006">
    <property type="component" value="Unassembled WGS sequence"/>
</dbReference>
<dbReference type="InterPro" id="IPR011335">
    <property type="entry name" value="Restrct_endonuc-II-like"/>
</dbReference>
<dbReference type="InterPro" id="IPR008538">
    <property type="entry name" value="Uma2"/>
</dbReference>
<dbReference type="RefSeq" id="WP_051790276.1">
    <property type="nucleotide sequence ID" value="NZ_JOKG01000004.1"/>
</dbReference>